<reference evidence="5 6" key="1">
    <citation type="submission" date="2018-03" db="EMBL/GenBank/DDBJ databases">
        <title>Alkalicoccus saliphilus sp. nov., isolated from a mineral pool.</title>
        <authorList>
            <person name="Zhao B."/>
        </authorList>
    </citation>
    <scope>NUCLEOTIDE SEQUENCE [LARGE SCALE GENOMIC DNA]</scope>
    <source>
        <strain evidence="5 6">6AG</strain>
    </source>
</reference>
<dbReference type="PANTHER" id="PTHR12526">
    <property type="entry name" value="GLYCOSYLTRANSFERASE"/>
    <property type="match status" value="1"/>
</dbReference>
<dbReference type="SUPFAM" id="SSF53756">
    <property type="entry name" value="UDP-Glycosyltransferase/glycogen phosphorylase"/>
    <property type="match status" value="1"/>
</dbReference>
<evidence type="ECO:0000256" key="1">
    <source>
        <dbReference type="ARBA" id="ARBA00022676"/>
    </source>
</evidence>
<feature type="domain" description="Glycosyl transferase family 1" evidence="3">
    <location>
        <begin position="182"/>
        <end position="348"/>
    </location>
</feature>
<dbReference type="GO" id="GO:0016757">
    <property type="term" value="F:glycosyltransferase activity"/>
    <property type="evidence" value="ECO:0007669"/>
    <property type="project" value="UniProtKB-KW"/>
</dbReference>
<dbReference type="EMBL" id="PZJJ01000034">
    <property type="protein sequence ID" value="PTL37773.1"/>
    <property type="molecule type" value="Genomic_DNA"/>
</dbReference>
<name>A0A2T4U2Z5_9BACI</name>
<dbReference type="Pfam" id="PF00534">
    <property type="entry name" value="Glycos_transf_1"/>
    <property type="match status" value="1"/>
</dbReference>
<protein>
    <submittedName>
        <fullName evidence="5">Uncharacterized protein</fullName>
    </submittedName>
</protein>
<organism evidence="5 6">
    <name type="scientific">Alkalicoccus saliphilus</name>
    <dbReference type="NCBI Taxonomy" id="200989"/>
    <lineage>
        <taxon>Bacteria</taxon>
        <taxon>Bacillati</taxon>
        <taxon>Bacillota</taxon>
        <taxon>Bacilli</taxon>
        <taxon>Bacillales</taxon>
        <taxon>Bacillaceae</taxon>
        <taxon>Alkalicoccus</taxon>
    </lineage>
</organism>
<evidence type="ECO:0000313" key="5">
    <source>
        <dbReference type="EMBL" id="PTL37773.1"/>
    </source>
</evidence>
<feature type="domain" description="Glycosyltransferase subfamily 4-like N-terminal" evidence="4">
    <location>
        <begin position="19"/>
        <end position="172"/>
    </location>
</feature>
<evidence type="ECO:0000259" key="3">
    <source>
        <dbReference type="Pfam" id="PF00534"/>
    </source>
</evidence>
<evidence type="ECO:0000313" key="6">
    <source>
        <dbReference type="Proteomes" id="UP000240509"/>
    </source>
</evidence>
<evidence type="ECO:0000256" key="2">
    <source>
        <dbReference type="ARBA" id="ARBA00022679"/>
    </source>
</evidence>
<dbReference type="OrthoDB" id="9813214at2"/>
<evidence type="ECO:0000259" key="4">
    <source>
        <dbReference type="Pfam" id="PF13439"/>
    </source>
</evidence>
<dbReference type="Pfam" id="PF13439">
    <property type="entry name" value="Glyco_transf_4"/>
    <property type="match status" value="1"/>
</dbReference>
<dbReference type="AlphaFoldDB" id="A0A2T4U2Z5"/>
<dbReference type="Proteomes" id="UP000240509">
    <property type="component" value="Unassembled WGS sequence"/>
</dbReference>
<dbReference type="Gene3D" id="3.40.50.2000">
    <property type="entry name" value="Glycogen Phosphorylase B"/>
    <property type="match status" value="2"/>
</dbReference>
<sequence length="370" mass="43044">MKIYYVSASKVPSRDANSVQVMKMCQALARQSHEVTLFARNNREEGVSYEYDYYSVEKIFTLHKIDWPQMRFVGGWVYGSKVKKAAGRDLPDLFYGRDKYSLYHIRSLGVPFAYESHVLPGNKIHRYLEGRMFSSPNFVKLIVTAQALKREYLQIYPDLEESKVQVVHNGADKRPLEEKASAGENDGEKLKIGYVGHLYKGKGMEIIHKLAERLDSGYEFHIVGGREEDIQYWKDQTRDLNIIYHGFVSQGELPGYYKKFDVMLAPYQDQRIKTKHGTIDKWPSPLKVIEYMSYGRAIVSSDLPMTREVLVHRKNSLLCSPEKIDDWVESIRLLREEPTLRRRLAAQAMQEFQELYSWESRAAIVLDHVQ</sequence>
<dbReference type="CDD" id="cd03801">
    <property type="entry name" value="GT4_PimA-like"/>
    <property type="match status" value="1"/>
</dbReference>
<keyword evidence="2" id="KW-0808">Transferase</keyword>
<accession>A0A2T4U2Z5</accession>
<gene>
    <name evidence="5" type="ORF">C6Y45_14790</name>
</gene>
<dbReference type="InterPro" id="IPR028098">
    <property type="entry name" value="Glyco_trans_4-like_N"/>
</dbReference>
<dbReference type="InterPro" id="IPR001296">
    <property type="entry name" value="Glyco_trans_1"/>
</dbReference>
<proteinExistence type="predicted"/>
<comment type="caution">
    <text evidence="5">The sequence shown here is derived from an EMBL/GenBank/DDBJ whole genome shotgun (WGS) entry which is preliminary data.</text>
</comment>
<keyword evidence="6" id="KW-1185">Reference proteome</keyword>
<dbReference type="RefSeq" id="WP_107586009.1">
    <property type="nucleotide sequence ID" value="NZ_PZJJ01000034.1"/>
</dbReference>
<dbReference type="PANTHER" id="PTHR12526:SF629">
    <property type="entry name" value="TEICHURONIC ACID BIOSYNTHESIS GLYCOSYLTRANSFERASE TUAH-RELATED"/>
    <property type="match status" value="1"/>
</dbReference>
<keyword evidence="1" id="KW-0328">Glycosyltransferase</keyword>